<proteinExistence type="predicted"/>
<evidence type="ECO:0000313" key="1">
    <source>
        <dbReference type="EMBL" id="KGN57470.1"/>
    </source>
</evidence>
<reference evidence="1 2" key="2">
    <citation type="journal article" date="2009" name="PLoS ONE">
        <title>An integrated genetic and cytogenetic map of the cucumber genome.</title>
        <authorList>
            <person name="Ren Y."/>
            <person name="Zhang Z."/>
            <person name="Liu J."/>
            <person name="Staub J.E."/>
            <person name="Han Y."/>
            <person name="Cheng Z."/>
            <person name="Li X."/>
            <person name="Lu J."/>
            <person name="Miao H."/>
            <person name="Kang H."/>
            <person name="Xie B."/>
            <person name="Gu X."/>
            <person name="Wang X."/>
            <person name="Du Y."/>
            <person name="Jin W."/>
            <person name="Huang S."/>
        </authorList>
    </citation>
    <scope>NUCLEOTIDE SEQUENCE [LARGE SCALE GENOMIC DNA]</scope>
    <source>
        <strain evidence="2">cv. 9930</strain>
    </source>
</reference>
<protein>
    <submittedName>
        <fullName evidence="1">Uncharacterized protein</fullName>
    </submittedName>
</protein>
<accession>A0A0A0L680</accession>
<name>A0A0A0L680_CUCSA</name>
<reference evidence="1 2" key="1">
    <citation type="journal article" date="2009" name="Nat. Genet.">
        <title>The genome of the cucumber, Cucumis sativus L.</title>
        <authorList>
            <person name="Huang S."/>
            <person name="Li R."/>
            <person name="Zhang Z."/>
            <person name="Li L."/>
            <person name="Gu X."/>
            <person name="Fan W."/>
            <person name="Lucas W.J."/>
            <person name="Wang X."/>
            <person name="Xie B."/>
            <person name="Ni P."/>
            <person name="Ren Y."/>
            <person name="Zhu H."/>
            <person name="Li J."/>
            <person name="Lin K."/>
            <person name="Jin W."/>
            <person name="Fei Z."/>
            <person name="Li G."/>
            <person name="Staub J."/>
            <person name="Kilian A."/>
            <person name="van der Vossen E.A."/>
            <person name="Wu Y."/>
            <person name="Guo J."/>
            <person name="He J."/>
            <person name="Jia Z."/>
            <person name="Ren Y."/>
            <person name="Tian G."/>
            <person name="Lu Y."/>
            <person name="Ruan J."/>
            <person name="Qian W."/>
            <person name="Wang M."/>
            <person name="Huang Q."/>
            <person name="Li B."/>
            <person name="Xuan Z."/>
            <person name="Cao J."/>
            <person name="Asan"/>
            <person name="Wu Z."/>
            <person name="Zhang J."/>
            <person name="Cai Q."/>
            <person name="Bai Y."/>
            <person name="Zhao B."/>
            <person name="Han Y."/>
            <person name="Li Y."/>
            <person name="Li X."/>
            <person name="Wang S."/>
            <person name="Shi Q."/>
            <person name="Liu S."/>
            <person name="Cho W.K."/>
            <person name="Kim J.Y."/>
            <person name="Xu Y."/>
            <person name="Heller-Uszynska K."/>
            <person name="Miao H."/>
            <person name="Cheng Z."/>
            <person name="Zhang S."/>
            <person name="Wu J."/>
            <person name="Yang Y."/>
            <person name="Kang H."/>
            <person name="Li M."/>
            <person name="Liang H."/>
            <person name="Ren X."/>
            <person name="Shi Z."/>
            <person name="Wen M."/>
            <person name="Jian M."/>
            <person name="Yang H."/>
            <person name="Zhang G."/>
            <person name="Yang Z."/>
            <person name="Chen R."/>
            <person name="Liu S."/>
            <person name="Li J."/>
            <person name="Ma L."/>
            <person name="Liu H."/>
            <person name="Zhou Y."/>
            <person name="Zhao J."/>
            <person name="Fang X."/>
            <person name="Li G."/>
            <person name="Fang L."/>
            <person name="Li Y."/>
            <person name="Liu D."/>
            <person name="Zheng H."/>
            <person name="Zhang Y."/>
            <person name="Qin N."/>
            <person name="Li Z."/>
            <person name="Yang G."/>
            <person name="Yang S."/>
            <person name="Bolund L."/>
            <person name="Kristiansen K."/>
            <person name="Zheng H."/>
            <person name="Li S."/>
            <person name="Zhang X."/>
            <person name="Yang H."/>
            <person name="Wang J."/>
            <person name="Sun R."/>
            <person name="Zhang B."/>
            <person name="Jiang S."/>
            <person name="Wang J."/>
            <person name="Du Y."/>
            <person name="Li S."/>
        </authorList>
    </citation>
    <scope>NUCLEOTIDE SEQUENCE [LARGE SCALE GENOMIC DNA]</scope>
    <source>
        <strain evidence="2">cv. 9930</strain>
    </source>
</reference>
<dbReference type="Proteomes" id="UP000029981">
    <property type="component" value="Chromosome 3"/>
</dbReference>
<dbReference type="EMBL" id="CM002924">
    <property type="protein sequence ID" value="KGN57470.1"/>
    <property type="molecule type" value="Genomic_DNA"/>
</dbReference>
<gene>
    <name evidence="1" type="ORF">Csa_3G193880</name>
</gene>
<organism evidence="1 2">
    <name type="scientific">Cucumis sativus</name>
    <name type="common">Cucumber</name>
    <dbReference type="NCBI Taxonomy" id="3659"/>
    <lineage>
        <taxon>Eukaryota</taxon>
        <taxon>Viridiplantae</taxon>
        <taxon>Streptophyta</taxon>
        <taxon>Embryophyta</taxon>
        <taxon>Tracheophyta</taxon>
        <taxon>Spermatophyta</taxon>
        <taxon>Magnoliopsida</taxon>
        <taxon>eudicotyledons</taxon>
        <taxon>Gunneridae</taxon>
        <taxon>Pentapetalae</taxon>
        <taxon>rosids</taxon>
        <taxon>fabids</taxon>
        <taxon>Cucurbitales</taxon>
        <taxon>Cucurbitaceae</taxon>
        <taxon>Benincaseae</taxon>
        <taxon>Cucumis</taxon>
    </lineage>
</organism>
<dbReference type="AlphaFoldDB" id="A0A0A0L680"/>
<reference evidence="1 2" key="3">
    <citation type="journal article" date="2010" name="BMC Genomics">
        <title>Transcriptome sequencing and comparative analysis of cucumber flowers with different sex types.</title>
        <authorList>
            <person name="Guo S."/>
            <person name="Zheng Y."/>
            <person name="Joung J.G."/>
            <person name="Liu S."/>
            <person name="Zhang Z."/>
            <person name="Crasta O.R."/>
            <person name="Sobral B.W."/>
            <person name="Xu Y."/>
            <person name="Huang S."/>
            <person name="Fei Z."/>
        </authorList>
    </citation>
    <scope>NUCLEOTIDE SEQUENCE [LARGE SCALE GENOMIC DNA]</scope>
    <source>
        <strain evidence="2">cv. 9930</strain>
    </source>
</reference>
<keyword evidence="2" id="KW-1185">Reference proteome</keyword>
<reference evidence="1 2" key="4">
    <citation type="journal article" date="2011" name="BMC Genomics">
        <title>RNA-Seq improves annotation of protein-coding genes in the cucumber genome.</title>
        <authorList>
            <person name="Li Z."/>
            <person name="Zhang Z."/>
            <person name="Yan P."/>
            <person name="Huang S."/>
            <person name="Fei Z."/>
            <person name="Lin K."/>
        </authorList>
    </citation>
    <scope>NUCLEOTIDE SEQUENCE [LARGE SCALE GENOMIC DNA]</scope>
    <source>
        <strain evidence="2">cv. 9930</strain>
    </source>
</reference>
<sequence length="91" mass="10134">MKQQIHHTVKLSQFLHNTMYSLCNDPTFRRQRRLGRGTATQIWVSRRVTSAQHRRATSVSASLPRSASPCPVLIVSSLLASSADDSFVPPS</sequence>
<evidence type="ECO:0000313" key="2">
    <source>
        <dbReference type="Proteomes" id="UP000029981"/>
    </source>
</evidence>
<dbReference type="Gramene" id="KGN57470">
    <property type="protein sequence ID" value="KGN57470"/>
    <property type="gene ID" value="Csa_3G193880"/>
</dbReference>